<protein>
    <submittedName>
        <fullName evidence="3">Uncharacterized protein</fullName>
    </submittedName>
</protein>
<feature type="region of interest" description="Disordered" evidence="2">
    <location>
        <begin position="638"/>
        <end position="897"/>
    </location>
</feature>
<name>A0A7S3VTX6_DUNTE</name>
<evidence type="ECO:0000313" key="3">
    <source>
        <dbReference type="EMBL" id="CAE0505454.1"/>
    </source>
</evidence>
<reference evidence="3" key="1">
    <citation type="submission" date="2021-01" db="EMBL/GenBank/DDBJ databases">
        <authorList>
            <person name="Corre E."/>
            <person name="Pelletier E."/>
            <person name="Niang G."/>
            <person name="Scheremetjew M."/>
            <person name="Finn R."/>
            <person name="Kale V."/>
            <person name="Holt S."/>
            <person name="Cochrane G."/>
            <person name="Meng A."/>
            <person name="Brown T."/>
            <person name="Cohen L."/>
        </authorList>
    </citation>
    <scope>NUCLEOTIDE SEQUENCE</scope>
    <source>
        <strain evidence="3">CCMP1320</strain>
    </source>
</reference>
<feature type="compositionally biased region" description="Polar residues" evidence="2">
    <location>
        <begin position="546"/>
        <end position="557"/>
    </location>
</feature>
<feature type="region of interest" description="Disordered" evidence="2">
    <location>
        <begin position="1"/>
        <end position="55"/>
    </location>
</feature>
<feature type="compositionally biased region" description="Pro residues" evidence="2">
    <location>
        <begin position="577"/>
        <end position="589"/>
    </location>
</feature>
<feature type="region of interest" description="Disordered" evidence="2">
    <location>
        <begin position="314"/>
        <end position="341"/>
    </location>
</feature>
<dbReference type="EMBL" id="HBIP01033621">
    <property type="protein sequence ID" value="CAE0505454.1"/>
    <property type="molecule type" value="Transcribed_RNA"/>
</dbReference>
<feature type="coiled-coil region" evidence="1">
    <location>
        <begin position="140"/>
        <end position="229"/>
    </location>
</feature>
<feature type="compositionally biased region" description="Low complexity" evidence="2">
    <location>
        <begin position="314"/>
        <end position="332"/>
    </location>
</feature>
<keyword evidence="1" id="KW-0175">Coiled coil</keyword>
<feature type="compositionally biased region" description="Polar residues" evidence="2">
    <location>
        <begin position="667"/>
        <end position="679"/>
    </location>
</feature>
<feature type="compositionally biased region" description="Polar residues" evidence="2">
    <location>
        <begin position="357"/>
        <end position="367"/>
    </location>
</feature>
<feature type="region of interest" description="Disordered" evidence="2">
    <location>
        <begin position="526"/>
        <end position="623"/>
    </location>
</feature>
<feature type="compositionally biased region" description="Low complexity" evidence="2">
    <location>
        <begin position="590"/>
        <end position="602"/>
    </location>
</feature>
<feature type="region of interest" description="Disordered" evidence="2">
    <location>
        <begin position="354"/>
        <end position="373"/>
    </location>
</feature>
<gene>
    <name evidence="3" type="ORF">DTER00134_LOCUS20527</name>
</gene>
<feature type="compositionally biased region" description="Low complexity" evidence="2">
    <location>
        <begin position="705"/>
        <end position="720"/>
    </location>
</feature>
<evidence type="ECO:0000256" key="2">
    <source>
        <dbReference type="SAM" id="MobiDB-lite"/>
    </source>
</evidence>
<proteinExistence type="predicted"/>
<feature type="compositionally biased region" description="Polar residues" evidence="2">
    <location>
        <begin position="747"/>
        <end position="757"/>
    </location>
</feature>
<feature type="compositionally biased region" description="Basic and acidic residues" evidence="2">
    <location>
        <begin position="887"/>
        <end position="897"/>
    </location>
</feature>
<evidence type="ECO:0000256" key="1">
    <source>
        <dbReference type="SAM" id="Coils"/>
    </source>
</evidence>
<organism evidence="3">
    <name type="scientific">Dunaliella tertiolecta</name>
    <name type="common">Green alga</name>
    <dbReference type="NCBI Taxonomy" id="3047"/>
    <lineage>
        <taxon>Eukaryota</taxon>
        <taxon>Viridiplantae</taxon>
        <taxon>Chlorophyta</taxon>
        <taxon>core chlorophytes</taxon>
        <taxon>Chlorophyceae</taxon>
        <taxon>CS clade</taxon>
        <taxon>Chlamydomonadales</taxon>
        <taxon>Dunaliellaceae</taxon>
        <taxon>Dunaliella</taxon>
    </lineage>
</organism>
<sequence length="897" mass="95980">MFLKKAFSTTNSSRGGEGRQGKEGSSNKAKSSAQEFDGYPNLGSATTQQPSNKRSLYTVPLYKEDYFDEDTPDSIPALSNGGGAVGQERVVSILQEQVAALVAKVGRLEKGLGRVPPSPAAANRGAAVQEDKSDVTGPSFQQLQKQITALERQQQELRAVSAHTPTHEQLVALQRQVDELRQQRPALQAKGETTGQGGSSDGTQTQQMLADLVQRLNAAEESLAQMRAMNSSKSPEGFVPRGEMMRAFSLLHDALAPKVKKILEEEGAGRQAGGNIVDKEIERQIKLVQQQGKREVEGLRREIEAFKISTSQAIAQAASQHESSRPSSSCESEAGRSAKGGACERSVFGELARSVGATHSPSNSKKATSPVMGDGASAHAEVRACKEMTAALEAELGLIRQLVDGMNNNFMRRVDTIDDQLLGLYERAGTLPGQVPPRSGPQSGVDCARREKQMADSIMENLMAEVGPGLETSLHDAEQALEIADETRADLEVVRGVVGKMGKKVEELSSGLVMVTSKLNNRLSKIEVAESERSSVAGTSRRGSDSGETTTSASSRSLLEKWRKTAGAPSSKDLRPSPYPSPSQVPPSPAGSAASMGRSGSGNLLNQALETPPRAKRASSAFRAESVHGELETVLSGEPAVYSTPVPSNRSLWDPRNAPADARPLSRESQQYAAQMFQRSQERRLEAQKSADLERVALQRERASSRLSSSGRGDSCSVASTDPDSPMPSAFKADNNMDPELLRQQLRRNTLSRNSNEVLPPRSASGRIRISDDGGSIASLPIKSGRIRFSEDGNSATPLPLKASQQKHPKATDEEADPQDLLSSELLRPSSTGGSVFARSNASSAGPSPVHSGKLAKPPSGRARGAPMAIHKEGPPSSKFKTTAQIEQERKDLLRKL</sequence>
<dbReference type="AlphaFoldDB" id="A0A7S3VTX6"/>
<feature type="compositionally biased region" description="Polar residues" evidence="2">
    <location>
        <begin position="829"/>
        <end position="846"/>
    </location>
</feature>
<feature type="compositionally biased region" description="Polar residues" evidence="2">
    <location>
        <begin position="23"/>
        <end position="34"/>
    </location>
</feature>
<feature type="compositionally biased region" description="Polar residues" evidence="2">
    <location>
        <begin position="43"/>
        <end position="55"/>
    </location>
</feature>
<feature type="compositionally biased region" description="Basic and acidic residues" evidence="2">
    <location>
        <begin position="680"/>
        <end position="704"/>
    </location>
</feature>
<accession>A0A7S3VTX6</accession>